<name>A0A1H2MT74_PSEVA</name>
<evidence type="ECO:0000256" key="1">
    <source>
        <dbReference type="SAM" id="Phobius"/>
    </source>
</evidence>
<evidence type="ECO:0000313" key="2">
    <source>
        <dbReference type="EMBL" id="TDB67264.1"/>
    </source>
</evidence>
<feature type="transmembrane region" description="Helical" evidence="1">
    <location>
        <begin position="27"/>
        <end position="52"/>
    </location>
</feature>
<keyword evidence="1" id="KW-1133">Transmembrane helix</keyword>
<organism evidence="2 3">
    <name type="scientific">Pseudomonas vancouverensis</name>
    <dbReference type="NCBI Taxonomy" id="95300"/>
    <lineage>
        <taxon>Bacteria</taxon>
        <taxon>Pseudomonadati</taxon>
        <taxon>Pseudomonadota</taxon>
        <taxon>Gammaproteobacteria</taxon>
        <taxon>Pseudomonadales</taxon>
        <taxon>Pseudomonadaceae</taxon>
        <taxon>Pseudomonas</taxon>
    </lineage>
</organism>
<feature type="transmembrane region" description="Helical" evidence="1">
    <location>
        <begin position="64"/>
        <end position="85"/>
    </location>
</feature>
<dbReference type="Proteomes" id="UP000295254">
    <property type="component" value="Unassembled WGS sequence"/>
</dbReference>
<accession>A0A1H2MT74</accession>
<reference evidence="3" key="1">
    <citation type="journal article" date="2019" name="bioRxiv">
        <title>Bacterially produced spermidine induces plant systemic susceptibility to pathogens.</title>
        <authorList>
            <person name="Melnyk R.A."/>
            <person name="Beskrovnaya P.A."/>
            <person name="Liu Z."/>
            <person name="Song Y."/>
            <person name="Haney C.H."/>
        </authorList>
    </citation>
    <scope>NUCLEOTIDE SEQUENCE [LARGE SCALE GENOMIC DNA]</scope>
    <source>
        <strain evidence="3">Dha-51</strain>
    </source>
</reference>
<sequence>MEVPNKRSLHIDSQLPVKVAKWRWRTLYFTIWLLAAFLVISIFGLGVLALVAGIEEELEGGARMLALGAGGAILVVGLAILKSIFPRESIAPLFQKKN</sequence>
<keyword evidence="1" id="KW-0812">Transmembrane</keyword>
<dbReference type="AlphaFoldDB" id="A0A1H2MT74"/>
<comment type="caution">
    <text evidence="2">The sequence shown here is derived from an EMBL/GenBank/DDBJ whole genome shotgun (WGS) entry which is preliminary data.</text>
</comment>
<keyword evidence="3" id="KW-1185">Reference proteome</keyword>
<protein>
    <submittedName>
        <fullName evidence="2">Uncharacterized protein</fullName>
    </submittedName>
</protein>
<evidence type="ECO:0000313" key="3">
    <source>
        <dbReference type="Proteomes" id="UP000295254"/>
    </source>
</evidence>
<dbReference type="RefSeq" id="WP_093218023.1">
    <property type="nucleotide sequence ID" value="NZ_LT629803.1"/>
</dbReference>
<gene>
    <name evidence="2" type="ORF">EIY72_04240</name>
</gene>
<keyword evidence="1" id="KW-0472">Membrane</keyword>
<proteinExistence type="predicted"/>
<dbReference type="EMBL" id="RRZK01000005">
    <property type="protein sequence ID" value="TDB67264.1"/>
    <property type="molecule type" value="Genomic_DNA"/>
</dbReference>